<proteinExistence type="predicted"/>
<evidence type="ECO:0000259" key="1">
    <source>
        <dbReference type="Pfam" id="PF06568"/>
    </source>
</evidence>
<dbReference type="OrthoDB" id="9812448at2"/>
<evidence type="ECO:0000313" key="3">
    <source>
        <dbReference type="Proteomes" id="UP000093111"/>
    </source>
</evidence>
<dbReference type="STRING" id="1612624.ADU59_12595"/>
<sequence>MKNEAHVIGDRVPNERDLILELKLAPQSAVNTQPVKRAKSRSAARFPLARRFAGFVIRKLRERGNRLALLELNDDQLKDIGLSRCQAYGGYSRYRRSTTLTPDENGDAEPH</sequence>
<organism evidence="2 3">
    <name type="scientific">Pararhizobium polonicum</name>
    <dbReference type="NCBI Taxonomy" id="1612624"/>
    <lineage>
        <taxon>Bacteria</taxon>
        <taxon>Pseudomonadati</taxon>
        <taxon>Pseudomonadota</taxon>
        <taxon>Alphaproteobacteria</taxon>
        <taxon>Hyphomicrobiales</taxon>
        <taxon>Rhizobiaceae</taxon>
        <taxon>Rhizobium/Agrobacterium group</taxon>
        <taxon>Pararhizobium</taxon>
    </lineage>
</organism>
<keyword evidence="3" id="KW-1185">Reference proteome</keyword>
<dbReference type="PATRIC" id="fig|1612624.7.peg.4414"/>
<dbReference type="EMBL" id="LGLV01000007">
    <property type="protein sequence ID" value="OBZ95403.1"/>
    <property type="molecule type" value="Genomic_DNA"/>
</dbReference>
<feature type="domain" description="YjiS-like" evidence="1">
    <location>
        <begin position="61"/>
        <end position="88"/>
    </location>
</feature>
<evidence type="ECO:0000313" key="2">
    <source>
        <dbReference type="EMBL" id="OBZ95403.1"/>
    </source>
</evidence>
<protein>
    <recommendedName>
        <fullName evidence="1">YjiS-like domain-containing protein</fullName>
    </recommendedName>
</protein>
<dbReference type="RefSeq" id="WP_068954456.1">
    <property type="nucleotide sequence ID" value="NZ_LGLV01000007.1"/>
</dbReference>
<gene>
    <name evidence="2" type="ORF">ADU59_12595</name>
</gene>
<dbReference type="Proteomes" id="UP000093111">
    <property type="component" value="Unassembled WGS sequence"/>
</dbReference>
<dbReference type="InterPro" id="IPR009506">
    <property type="entry name" value="YjiS-like"/>
</dbReference>
<dbReference type="AlphaFoldDB" id="A0A1C7P295"/>
<name>A0A1C7P295_9HYPH</name>
<accession>A0A1C7P295</accession>
<dbReference type="Pfam" id="PF06568">
    <property type="entry name" value="YjiS-like"/>
    <property type="match status" value="1"/>
</dbReference>
<reference evidence="2 3" key="1">
    <citation type="journal article" date="2016" name="Syst. Appl. Microbiol.">
        <title>Pararhizobium polonicum sp. nov. isolated from tumors on stone fruit rootstocks.</title>
        <authorList>
            <person name="Pulawska J."/>
            <person name="Kuzmanovic N."/>
            <person name="Willems A."/>
            <person name="Pothier J.F."/>
        </authorList>
    </citation>
    <scope>NUCLEOTIDE SEQUENCE [LARGE SCALE GENOMIC DNA]</scope>
    <source>
        <strain evidence="2 3">F5.1</strain>
    </source>
</reference>
<comment type="caution">
    <text evidence="2">The sequence shown here is derived from an EMBL/GenBank/DDBJ whole genome shotgun (WGS) entry which is preliminary data.</text>
</comment>